<evidence type="ECO:0000313" key="2">
    <source>
        <dbReference type="Proteomes" id="UP000466966"/>
    </source>
</evidence>
<organism evidence="1 2">
    <name type="scientific">Alteraurantiacibacter buctensis</name>
    <dbReference type="NCBI Taxonomy" id="1503981"/>
    <lineage>
        <taxon>Bacteria</taxon>
        <taxon>Pseudomonadati</taxon>
        <taxon>Pseudomonadota</taxon>
        <taxon>Alphaproteobacteria</taxon>
        <taxon>Sphingomonadales</taxon>
        <taxon>Erythrobacteraceae</taxon>
        <taxon>Alteraurantiacibacter</taxon>
    </lineage>
</organism>
<sequence>MFAQFRRAASGKVLAAAASVAVVAGGLVAVPAMAQYQQEIRNDMSRCRAGTPSIRVNVSGIERASGTVRVQLYRGIESEWLQRGKWLYRIEAPARAGAMSFCLPVPEAGSYAVAVRHDINGNGSTDIRTDGGAMSNNPSINIFNLGRPSVNRTRFTVGGDMVTLNLNMRYM</sequence>
<proteinExistence type="predicted"/>
<evidence type="ECO:0000313" key="1">
    <source>
        <dbReference type="EMBL" id="MXO70435.1"/>
    </source>
</evidence>
<dbReference type="InterPro" id="IPR018673">
    <property type="entry name" value="DUF2141"/>
</dbReference>
<comment type="caution">
    <text evidence="1">The sequence shown here is derived from an EMBL/GenBank/DDBJ whole genome shotgun (WGS) entry which is preliminary data.</text>
</comment>
<reference evidence="1 2" key="1">
    <citation type="submission" date="2019-12" db="EMBL/GenBank/DDBJ databases">
        <title>Genomic-based taxomic classification of the family Erythrobacteraceae.</title>
        <authorList>
            <person name="Xu L."/>
        </authorList>
    </citation>
    <scope>NUCLEOTIDE SEQUENCE [LARGE SCALE GENOMIC DNA]</scope>
    <source>
        <strain evidence="1 2">M0322</strain>
    </source>
</reference>
<name>A0A844YPZ0_9SPHN</name>
<dbReference type="RefSeq" id="WP_160770355.1">
    <property type="nucleotide sequence ID" value="NZ_WTYV01000001.1"/>
</dbReference>
<accession>A0A844YPZ0</accession>
<dbReference type="EMBL" id="WTYV01000001">
    <property type="protein sequence ID" value="MXO70435.1"/>
    <property type="molecule type" value="Genomic_DNA"/>
</dbReference>
<gene>
    <name evidence="1" type="ORF">GRI99_02165</name>
</gene>
<dbReference type="AlphaFoldDB" id="A0A844YPZ0"/>
<protein>
    <submittedName>
        <fullName evidence="1">DUF2141 domain-containing protein</fullName>
    </submittedName>
</protein>
<dbReference type="OrthoDB" id="7189112at2"/>
<keyword evidence="2" id="KW-1185">Reference proteome</keyword>
<dbReference type="Proteomes" id="UP000466966">
    <property type="component" value="Unassembled WGS sequence"/>
</dbReference>
<dbReference type="Pfam" id="PF09912">
    <property type="entry name" value="DUF2141"/>
    <property type="match status" value="1"/>
</dbReference>